<evidence type="ECO:0000313" key="1">
    <source>
        <dbReference type="EMBL" id="GBL77078.1"/>
    </source>
</evidence>
<evidence type="ECO:0000313" key="2">
    <source>
        <dbReference type="Proteomes" id="UP000499080"/>
    </source>
</evidence>
<accession>A0A4Y2ABD5</accession>
<keyword evidence="2" id="KW-1185">Reference proteome</keyword>
<reference evidence="1 2" key="1">
    <citation type="journal article" date="2019" name="Sci. Rep.">
        <title>Orb-weaving spider Araneus ventricosus genome elucidates the spidroin gene catalogue.</title>
        <authorList>
            <person name="Kono N."/>
            <person name="Nakamura H."/>
            <person name="Ohtoshi R."/>
            <person name="Moran D.A.P."/>
            <person name="Shinohara A."/>
            <person name="Yoshida Y."/>
            <person name="Fujiwara M."/>
            <person name="Mori M."/>
            <person name="Tomita M."/>
            <person name="Arakawa K."/>
        </authorList>
    </citation>
    <scope>NUCLEOTIDE SEQUENCE [LARGE SCALE GENOMIC DNA]</scope>
</reference>
<organism evidence="1 2">
    <name type="scientific">Araneus ventricosus</name>
    <name type="common">Orbweaver spider</name>
    <name type="synonym">Epeira ventricosa</name>
    <dbReference type="NCBI Taxonomy" id="182803"/>
    <lineage>
        <taxon>Eukaryota</taxon>
        <taxon>Metazoa</taxon>
        <taxon>Ecdysozoa</taxon>
        <taxon>Arthropoda</taxon>
        <taxon>Chelicerata</taxon>
        <taxon>Arachnida</taxon>
        <taxon>Araneae</taxon>
        <taxon>Araneomorphae</taxon>
        <taxon>Entelegynae</taxon>
        <taxon>Araneoidea</taxon>
        <taxon>Araneidae</taxon>
        <taxon>Araneus</taxon>
    </lineage>
</organism>
<gene>
    <name evidence="1" type="ORF">AVEN_12723_1</name>
</gene>
<dbReference type="AlphaFoldDB" id="A0A4Y2ABD5"/>
<sequence length="127" mass="13676">MMTAGVVRKFGEGMPNRCRPHGVIYYSLPSLALSLSPDCGEKRCSVSTTHKERGTITVNRLTSSCLGIRGQLKKSLHDSSNPEVGVLIAVIGHGPTPPEGGTFRHRSGVTQNISLLFQTGKQEPAYL</sequence>
<protein>
    <submittedName>
        <fullName evidence="1">Uncharacterized protein</fullName>
    </submittedName>
</protein>
<proteinExistence type="predicted"/>
<name>A0A4Y2ABD5_ARAVE</name>
<dbReference type="Proteomes" id="UP000499080">
    <property type="component" value="Unassembled WGS sequence"/>
</dbReference>
<comment type="caution">
    <text evidence="1">The sequence shown here is derived from an EMBL/GenBank/DDBJ whole genome shotgun (WGS) entry which is preliminary data.</text>
</comment>
<dbReference type="EMBL" id="BGPR01000011">
    <property type="protein sequence ID" value="GBL77078.1"/>
    <property type="molecule type" value="Genomic_DNA"/>
</dbReference>